<dbReference type="Proteomes" id="UP000434957">
    <property type="component" value="Unassembled WGS sequence"/>
</dbReference>
<evidence type="ECO:0000313" key="3">
    <source>
        <dbReference type="Proteomes" id="UP000434957"/>
    </source>
</evidence>
<evidence type="ECO:0000313" key="4">
    <source>
        <dbReference type="Proteomes" id="UP000435112"/>
    </source>
</evidence>
<name>A0A6A3M1M5_9STRA</name>
<dbReference type="OrthoDB" id="58922at2759"/>
<dbReference type="Proteomes" id="UP000435112">
    <property type="component" value="Unassembled WGS sequence"/>
</dbReference>
<reference evidence="1 4" key="1">
    <citation type="submission" date="2018-09" db="EMBL/GenBank/DDBJ databases">
        <title>Genomic investigation of the strawberry pathogen Phytophthora fragariae indicates pathogenicity is determined by transcriptional variation in three key races.</title>
        <authorList>
            <person name="Adams T.M."/>
            <person name="Armitage A.D."/>
            <person name="Sobczyk M.K."/>
            <person name="Bates H.J."/>
            <person name="Dunwell J.M."/>
            <person name="Nellist C.F."/>
            <person name="Harrison R.J."/>
        </authorList>
    </citation>
    <scope>NUCLEOTIDE SEQUENCE [LARGE SCALE GENOMIC DNA]</scope>
    <source>
        <strain evidence="1 4">SCRP324</strain>
        <strain evidence="2 3">SCRP333</strain>
    </source>
</reference>
<evidence type="ECO:0000313" key="1">
    <source>
        <dbReference type="EMBL" id="KAE9024220.1"/>
    </source>
</evidence>
<organism evidence="1 4">
    <name type="scientific">Phytophthora rubi</name>
    <dbReference type="NCBI Taxonomy" id="129364"/>
    <lineage>
        <taxon>Eukaryota</taxon>
        <taxon>Sar</taxon>
        <taxon>Stramenopiles</taxon>
        <taxon>Oomycota</taxon>
        <taxon>Peronosporomycetes</taxon>
        <taxon>Peronosporales</taxon>
        <taxon>Peronosporaceae</taxon>
        <taxon>Phytophthora</taxon>
    </lineage>
</organism>
<comment type="caution">
    <text evidence="1">The sequence shown here is derived from an EMBL/GenBank/DDBJ whole genome shotgun (WGS) entry which is preliminary data.</text>
</comment>
<dbReference type="AlphaFoldDB" id="A0A6A3M1M5"/>
<dbReference type="EMBL" id="QXFU01000692">
    <property type="protein sequence ID" value="KAE9024220.1"/>
    <property type="molecule type" value="Genomic_DNA"/>
</dbReference>
<proteinExistence type="predicted"/>
<sequence length="113" mass="13325">MSMVFLLPERVYKVKKQVDFGFADFSTLFKRFQACFAEVQLNQRLAPDVYMGVVPVSMKRATREICVRCDDFWTPEKGADLDWWLNDQFGEIAEWAVHMVRLPDDCTLLHRME</sequence>
<dbReference type="EMBL" id="QXFT01000699">
    <property type="protein sequence ID" value="KAE9337616.1"/>
    <property type="molecule type" value="Genomic_DNA"/>
</dbReference>
<evidence type="ECO:0000313" key="2">
    <source>
        <dbReference type="EMBL" id="KAE9337616.1"/>
    </source>
</evidence>
<keyword evidence="3" id="KW-1185">Reference proteome</keyword>
<gene>
    <name evidence="1" type="ORF">PR002_g11519</name>
    <name evidence="2" type="ORF">PR003_g11926</name>
</gene>
<accession>A0A6A3M1M5</accession>
<protein>
    <submittedName>
        <fullName evidence="1">Uncharacterized protein</fullName>
    </submittedName>
</protein>